<sequence>MMETQKRARRGKRDLLALFASSSTDSARRSFTSMPSKYDILPEKEQASEHVSQEIAQQLEIFLFPLLSVLDILLDKRLVRTFLQGCIAILRFRNAKQALLLSELGSYLDGVRGLSTQAPAGTKRPGNLIRSIKWMVASIDQFLLDEADTEVKKLKAQGKRIICIWDGSVLESLRVG</sequence>
<evidence type="ECO:0000313" key="2">
    <source>
        <dbReference type="Proteomes" id="UP000290365"/>
    </source>
</evidence>
<organism evidence="1 2">
    <name type="scientific">Ktedonosporobacter rubrisoli</name>
    <dbReference type="NCBI Taxonomy" id="2509675"/>
    <lineage>
        <taxon>Bacteria</taxon>
        <taxon>Bacillati</taxon>
        <taxon>Chloroflexota</taxon>
        <taxon>Ktedonobacteria</taxon>
        <taxon>Ktedonobacterales</taxon>
        <taxon>Ktedonosporobacteraceae</taxon>
        <taxon>Ktedonosporobacter</taxon>
    </lineage>
</organism>
<gene>
    <name evidence="1" type="ORF">EPA93_00135</name>
</gene>
<evidence type="ECO:0000313" key="1">
    <source>
        <dbReference type="EMBL" id="QBD74485.1"/>
    </source>
</evidence>
<dbReference type="AlphaFoldDB" id="A0A4P6JHJ4"/>
<dbReference type="RefSeq" id="WP_129885084.1">
    <property type="nucleotide sequence ID" value="NZ_CP035758.1"/>
</dbReference>
<dbReference type="EMBL" id="CP035758">
    <property type="protein sequence ID" value="QBD74485.1"/>
    <property type="molecule type" value="Genomic_DNA"/>
</dbReference>
<name>A0A4P6JHJ4_KTERU</name>
<accession>A0A4P6JHJ4</accession>
<dbReference type="KEGG" id="kbs:EPA93_00135"/>
<proteinExistence type="predicted"/>
<keyword evidence="2" id="KW-1185">Reference proteome</keyword>
<dbReference type="Proteomes" id="UP000290365">
    <property type="component" value="Chromosome"/>
</dbReference>
<reference evidence="1 2" key="1">
    <citation type="submission" date="2019-01" db="EMBL/GenBank/DDBJ databases">
        <title>Ktedonosporobacter rubrisoli SCAWS-G2.</title>
        <authorList>
            <person name="Huang Y."/>
            <person name="Yan B."/>
        </authorList>
    </citation>
    <scope>NUCLEOTIDE SEQUENCE [LARGE SCALE GENOMIC DNA]</scope>
    <source>
        <strain evidence="1 2">SCAWS-G2</strain>
    </source>
</reference>
<protein>
    <submittedName>
        <fullName evidence="1">Uncharacterized protein</fullName>
    </submittedName>
</protein>